<comment type="caution">
    <text evidence="1">The sequence shown here is derived from an EMBL/GenBank/DDBJ whole genome shotgun (WGS) entry which is preliminary data.</text>
</comment>
<dbReference type="Proteomes" id="UP001592581">
    <property type="component" value="Unassembled WGS sequence"/>
</dbReference>
<reference evidence="1 2" key="1">
    <citation type="submission" date="2024-06" db="EMBL/GenBank/DDBJ databases">
        <authorList>
            <person name="Lee S.D."/>
        </authorList>
    </citation>
    <scope>NUCLEOTIDE SEQUENCE [LARGE SCALE GENOMIC DNA]</scope>
    <source>
        <strain evidence="1 2">N1-10</strain>
    </source>
</reference>
<proteinExistence type="predicted"/>
<name>A0ABV6XEK8_9ACTN</name>
<gene>
    <name evidence="1" type="ORF">ABUW04_00360</name>
</gene>
<sequence length="202" mass="21949">MGFSGHLVFGRSTQPLLAAPVFDDLHQEVKDTIRPWKARPGWWQTLELDNGLWESDYLRELVAWTNAPACVANVNDSDMALIAGLDPVGREWQACLNLETAASLLAAEPQDMDDLSLWVGSPGFHEAVQRKRAELVEEVPRSAEAALAWAAAAGITPSSRSGIEAVLLSHDTFAENLFPALLDALGFPAPIDDTIENMSQTA</sequence>
<evidence type="ECO:0000313" key="1">
    <source>
        <dbReference type="EMBL" id="MFC1436695.1"/>
    </source>
</evidence>
<protein>
    <submittedName>
        <fullName evidence="1">Uncharacterized protein</fullName>
    </submittedName>
</protein>
<dbReference type="EMBL" id="JBEUKS010000001">
    <property type="protein sequence ID" value="MFC1436695.1"/>
    <property type="molecule type" value="Genomic_DNA"/>
</dbReference>
<dbReference type="RefSeq" id="WP_380561513.1">
    <property type="nucleotide sequence ID" value="NZ_JBEUKS010000001.1"/>
</dbReference>
<evidence type="ECO:0000313" key="2">
    <source>
        <dbReference type="Proteomes" id="UP001592581"/>
    </source>
</evidence>
<accession>A0ABV6XEK8</accession>
<organism evidence="1 2">
    <name type="scientific">Streptacidiphilus jeojiensis</name>
    <dbReference type="NCBI Taxonomy" id="3229225"/>
    <lineage>
        <taxon>Bacteria</taxon>
        <taxon>Bacillati</taxon>
        <taxon>Actinomycetota</taxon>
        <taxon>Actinomycetes</taxon>
        <taxon>Kitasatosporales</taxon>
        <taxon>Streptomycetaceae</taxon>
        <taxon>Streptacidiphilus</taxon>
    </lineage>
</organism>
<keyword evidence="2" id="KW-1185">Reference proteome</keyword>